<protein>
    <submittedName>
        <fullName evidence="8">Copper resistance protein CopC</fullName>
    </submittedName>
</protein>
<keyword evidence="5" id="KW-1133">Transmembrane helix</keyword>
<keyword evidence="3 6" id="KW-0732">Signal</keyword>
<keyword evidence="5" id="KW-0472">Membrane</keyword>
<dbReference type="Proteomes" id="UP000272238">
    <property type="component" value="Unassembled WGS sequence"/>
</dbReference>
<dbReference type="GO" id="GO:0046688">
    <property type="term" value="P:response to copper ion"/>
    <property type="evidence" value="ECO:0007669"/>
    <property type="project" value="InterPro"/>
</dbReference>
<dbReference type="InterPro" id="IPR032694">
    <property type="entry name" value="CopC/D"/>
</dbReference>
<feature type="chain" id="PRO_5019823276" evidence="6">
    <location>
        <begin position="22"/>
        <end position="180"/>
    </location>
</feature>
<dbReference type="Pfam" id="PF04234">
    <property type="entry name" value="CopC"/>
    <property type="match status" value="1"/>
</dbReference>
<dbReference type="Gene3D" id="2.60.40.1220">
    <property type="match status" value="1"/>
</dbReference>
<comment type="subcellular location">
    <subcellularLocation>
        <location evidence="1">Cell envelope</location>
    </subcellularLocation>
</comment>
<dbReference type="GO" id="GO:0030313">
    <property type="term" value="C:cell envelope"/>
    <property type="evidence" value="ECO:0007669"/>
    <property type="project" value="UniProtKB-SubCell"/>
</dbReference>
<accession>A0A494Z957</accession>
<feature type="signal peptide" evidence="6">
    <location>
        <begin position="1"/>
        <end position="21"/>
    </location>
</feature>
<dbReference type="InterPro" id="IPR014756">
    <property type="entry name" value="Ig_E-set"/>
</dbReference>
<evidence type="ECO:0000313" key="9">
    <source>
        <dbReference type="Proteomes" id="UP000272238"/>
    </source>
</evidence>
<dbReference type="GO" id="GO:0005886">
    <property type="term" value="C:plasma membrane"/>
    <property type="evidence" value="ECO:0007669"/>
    <property type="project" value="TreeGrafter"/>
</dbReference>
<keyword evidence="4" id="KW-0186">Copper</keyword>
<dbReference type="InterPro" id="IPR007348">
    <property type="entry name" value="CopC_dom"/>
</dbReference>
<dbReference type="GO" id="GO:0042597">
    <property type="term" value="C:periplasmic space"/>
    <property type="evidence" value="ECO:0007669"/>
    <property type="project" value="InterPro"/>
</dbReference>
<dbReference type="EMBL" id="RBZN01000006">
    <property type="protein sequence ID" value="RKQ19096.1"/>
    <property type="molecule type" value="Genomic_DNA"/>
</dbReference>
<feature type="domain" description="CopC" evidence="7">
    <location>
        <begin position="22"/>
        <end position="114"/>
    </location>
</feature>
<dbReference type="GO" id="GO:0006825">
    <property type="term" value="P:copper ion transport"/>
    <property type="evidence" value="ECO:0007669"/>
    <property type="project" value="InterPro"/>
</dbReference>
<dbReference type="PANTHER" id="PTHR34820">
    <property type="entry name" value="INNER MEMBRANE PROTEIN YEBZ"/>
    <property type="match status" value="1"/>
</dbReference>
<dbReference type="SUPFAM" id="SSF81296">
    <property type="entry name" value="E set domains"/>
    <property type="match status" value="1"/>
</dbReference>
<dbReference type="AlphaFoldDB" id="A0A494Z957"/>
<name>A0A494Z957_9BACL</name>
<evidence type="ECO:0000256" key="4">
    <source>
        <dbReference type="ARBA" id="ARBA00023008"/>
    </source>
</evidence>
<proteinExistence type="predicted"/>
<dbReference type="RefSeq" id="WP_121213569.1">
    <property type="nucleotide sequence ID" value="NZ_JBBYAH010000001.1"/>
</dbReference>
<evidence type="ECO:0000256" key="1">
    <source>
        <dbReference type="ARBA" id="ARBA00004196"/>
    </source>
</evidence>
<gene>
    <name evidence="8" type="ORF">D8M03_04590</name>
</gene>
<evidence type="ECO:0000256" key="2">
    <source>
        <dbReference type="ARBA" id="ARBA00022723"/>
    </source>
</evidence>
<dbReference type="InterPro" id="IPR014755">
    <property type="entry name" value="Cu-Rt/internalin_Ig-like"/>
</dbReference>
<evidence type="ECO:0000259" key="7">
    <source>
        <dbReference type="Pfam" id="PF04234"/>
    </source>
</evidence>
<keyword evidence="9" id="KW-1185">Reference proteome</keyword>
<dbReference type="OrthoDB" id="2353937at2"/>
<evidence type="ECO:0000256" key="3">
    <source>
        <dbReference type="ARBA" id="ARBA00022729"/>
    </source>
</evidence>
<keyword evidence="5" id="KW-0812">Transmembrane</keyword>
<reference evidence="8 9" key="1">
    <citation type="journal article" date="2016" name="Antonie Van Leeuwenhoek">
        <title>Lysinibacillus endophyticus sp. nov., an indole-3-acetic acid producing endophytic bacterium isolated from corn root (Zea mays cv. Xinken-5).</title>
        <authorList>
            <person name="Yu J."/>
            <person name="Guan X."/>
            <person name="Liu C."/>
            <person name="Xiang W."/>
            <person name="Yu Z."/>
            <person name="Liu X."/>
            <person name="Wang G."/>
        </authorList>
    </citation>
    <scope>NUCLEOTIDE SEQUENCE [LARGE SCALE GENOMIC DNA]</scope>
    <source>
        <strain evidence="8 9">DSM 100506</strain>
    </source>
</reference>
<evidence type="ECO:0000313" key="8">
    <source>
        <dbReference type="EMBL" id="RKQ19096.1"/>
    </source>
</evidence>
<comment type="caution">
    <text evidence="8">The sequence shown here is derived from an EMBL/GenBank/DDBJ whole genome shotgun (WGS) entry which is preliminary data.</text>
</comment>
<feature type="transmembrane region" description="Helical" evidence="5">
    <location>
        <begin position="158"/>
        <end position="176"/>
    </location>
</feature>
<dbReference type="GO" id="GO:0005507">
    <property type="term" value="F:copper ion binding"/>
    <property type="evidence" value="ECO:0007669"/>
    <property type="project" value="InterPro"/>
</dbReference>
<dbReference type="PANTHER" id="PTHR34820:SF4">
    <property type="entry name" value="INNER MEMBRANE PROTEIN YEBZ"/>
    <property type="match status" value="1"/>
</dbReference>
<organism evidence="8 9">
    <name type="scientific">Ureibacillus endophyticus</name>
    <dbReference type="NCBI Taxonomy" id="1978490"/>
    <lineage>
        <taxon>Bacteria</taxon>
        <taxon>Bacillati</taxon>
        <taxon>Bacillota</taxon>
        <taxon>Bacilli</taxon>
        <taxon>Bacillales</taxon>
        <taxon>Caryophanaceae</taxon>
        <taxon>Ureibacillus</taxon>
    </lineage>
</organism>
<evidence type="ECO:0000256" key="6">
    <source>
        <dbReference type="SAM" id="SignalP"/>
    </source>
</evidence>
<keyword evidence="2" id="KW-0479">Metal-binding</keyword>
<evidence type="ECO:0000256" key="5">
    <source>
        <dbReference type="SAM" id="Phobius"/>
    </source>
</evidence>
<sequence>MKKILFFSFIFLLTFIGNAFAHTGLETSSPQQGEVVEEELKQIQLTFETKIEQGSTFTLQNSSGETIPVDNISVVERQLVGDIPTPLQNGDYKINWNIIGADGHLIEGEISFSVNVPEEETTVEETTEVEQAVEENEATTVIDANNEEPEQEKSNNSILIIAVVLIVIIIGSFLFMRRKK</sequence>